<dbReference type="PANTHER" id="PTHR34108">
    <property type="entry name" value="SEPTUM SITE-DETERMINING PROTEIN MINC"/>
    <property type="match status" value="1"/>
</dbReference>
<feature type="domain" description="Septum formation inhibitor MinC C-terminal" evidence="7">
    <location>
        <begin position="167"/>
        <end position="269"/>
    </location>
</feature>
<dbReference type="OrthoDB" id="9794530at2"/>
<comment type="similarity">
    <text evidence="1 6">Belongs to the MinC family.</text>
</comment>
<dbReference type="HAMAP" id="MF_00267">
    <property type="entry name" value="MinC"/>
    <property type="match status" value="1"/>
</dbReference>
<reference evidence="9 10" key="1">
    <citation type="submission" date="2019-07" db="EMBL/GenBank/DDBJ databases">
        <title>Qingshengfaniella alkalisoli gen. nov., sp. nov., isolated from saline soil.</title>
        <authorList>
            <person name="Xu L."/>
            <person name="Huang X.-X."/>
            <person name="Sun J.-Q."/>
        </authorList>
    </citation>
    <scope>NUCLEOTIDE SEQUENCE [LARGE SCALE GENOMIC DNA]</scope>
    <source>
        <strain evidence="9 10">DSM 27279</strain>
    </source>
</reference>
<dbReference type="Pfam" id="PF03775">
    <property type="entry name" value="MinC_C"/>
    <property type="match status" value="1"/>
</dbReference>
<keyword evidence="2 6" id="KW-0132">Cell division</keyword>
<dbReference type="InterPro" id="IPR005526">
    <property type="entry name" value="Septum_form_inhib_MinC_C"/>
</dbReference>
<evidence type="ECO:0000256" key="5">
    <source>
        <dbReference type="ARBA" id="ARBA00025606"/>
    </source>
</evidence>
<dbReference type="GO" id="GO:1901891">
    <property type="term" value="P:regulation of cell septum assembly"/>
    <property type="evidence" value="ECO:0007669"/>
    <property type="project" value="InterPro"/>
</dbReference>
<evidence type="ECO:0000313" key="9">
    <source>
        <dbReference type="EMBL" id="TSH89376.1"/>
    </source>
</evidence>
<evidence type="ECO:0000256" key="2">
    <source>
        <dbReference type="ARBA" id="ARBA00022618"/>
    </source>
</evidence>
<keyword evidence="4 6" id="KW-0131">Cell cycle</keyword>
<dbReference type="Proteomes" id="UP000318405">
    <property type="component" value="Unassembled WGS sequence"/>
</dbReference>
<dbReference type="PANTHER" id="PTHR34108:SF1">
    <property type="entry name" value="SEPTUM SITE-DETERMINING PROTEIN MINC"/>
    <property type="match status" value="1"/>
</dbReference>
<evidence type="ECO:0000256" key="1">
    <source>
        <dbReference type="ARBA" id="ARBA00006291"/>
    </source>
</evidence>
<dbReference type="NCBIfam" id="TIGR01222">
    <property type="entry name" value="minC"/>
    <property type="match status" value="1"/>
</dbReference>
<proteinExistence type="inferred from homology"/>
<evidence type="ECO:0000259" key="8">
    <source>
        <dbReference type="Pfam" id="PF05209"/>
    </source>
</evidence>
<dbReference type="InterPro" id="IPR016098">
    <property type="entry name" value="CAP/MinC_C"/>
</dbReference>
<dbReference type="GO" id="GO:0000917">
    <property type="term" value="P:division septum assembly"/>
    <property type="evidence" value="ECO:0007669"/>
    <property type="project" value="UniProtKB-KW"/>
</dbReference>
<evidence type="ECO:0000259" key="7">
    <source>
        <dbReference type="Pfam" id="PF03775"/>
    </source>
</evidence>
<comment type="function">
    <text evidence="5 6">Cell division inhibitor that blocks the formation of polar Z ring septums. Rapidly oscillates between the poles of the cell to destabilize FtsZ filaments that have formed before they mature into polar Z rings. Prevents FtsZ polymerization.</text>
</comment>
<comment type="caution">
    <text evidence="9">The sequence shown here is derived from an EMBL/GenBank/DDBJ whole genome shotgun (WGS) entry which is preliminary data.</text>
</comment>
<dbReference type="InterPro" id="IPR007874">
    <property type="entry name" value="MinC_N"/>
</dbReference>
<dbReference type="Gene3D" id="2.160.20.70">
    <property type="match status" value="1"/>
</dbReference>
<comment type="subunit">
    <text evidence="6">Interacts with MinD and FtsZ.</text>
</comment>
<dbReference type="RefSeq" id="WP_143950780.1">
    <property type="nucleotide sequence ID" value="NZ_BAABMB010000005.1"/>
</dbReference>
<dbReference type="AlphaFoldDB" id="A0A556A913"/>
<name>A0A556A913_9BURK</name>
<dbReference type="Gene3D" id="3.30.70.260">
    <property type="match status" value="1"/>
</dbReference>
<evidence type="ECO:0000313" key="10">
    <source>
        <dbReference type="Proteomes" id="UP000318405"/>
    </source>
</evidence>
<evidence type="ECO:0000256" key="3">
    <source>
        <dbReference type="ARBA" id="ARBA00023210"/>
    </source>
</evidence>
<dbReference type="Pfam" id="PF05209">
    <property type="entry name" value="MinC_N"/>
    <property type="match status" value="1"/>
</dbReference>
<dbReference type="InterPro" id="IPR036145">
    <property type="entry name" value="MinC_C_sf"/>
</dbReference>
<accession>A0A556A913</accession>
<dbReference type="GO" id="GO:0000902">
    <property type="term" value="P:cell morphogenesis"/>
    <property type="evidence" value="ECO:0007669"/>
    <property type="project" value="InterPro"/>
</dbReference>
<keyword evidence="10" id="KW-1185">Reference proteome</keyword>
<evidence type="ECO:0000256" key="6">
    <source>
        <dbReference type="HAMAP-Rule" id="MF_00267"/>
    </source>
</evidence>
<protein>
    <recommendedName>
        <fullName evidence="6">Probable septum site-determining protein MinC</fullName>
    </recommendedName>
</protein>
<sequence length="273" mass="28449">MSPATQPVLDFKSATLYAVRLVLRSADTATLLRALNERLDAAPGFFEGEPVVIDATRLEQAPAWRELADTLQRRGLPVVGVAAADAWQPEIQAAGLAAVHLPAGRDAAPLASGSVHRDPPAAVPEQGELDIPAPAEVVAQAGVAHATADAVSAAPQPPAETGRPTLMIDRSLRSGQRVYARGADLVVIGMVSPGAEVIADGSIHVYGPLRGKAMAGARGDESARIFTTRLDAELVAVAGIYRVVDTRLPENVQERPATVRLQAGALSIEPLAI</sequence>
<dbReference type="GO" id="GO:0051302">
    <property type="term" value="P:regulation of cell division"/>
    <property type="evidence" value="ECO:0007669"/>
    <property type="project" value="InterPro"/>
</dbReference>
<feature type="domain" description="Septum formation inhibitor MinC N-terminal" evidence="8">
    <location>
        <begin position="9"/>
        <end position="76"/>
    </location>
</feature>
<dbReference type="SUPFAM" id="SSF63848">
    <property type="entry name" value="Cell-division inhibitor MinC, C-terminal domain"/>
    <property type="match status" value="1"/>
</dbReference>
<organism evidence="9 10">
    <name type="scientific">Verticiella sediminum</name>
    <dbReference type="NCBI Taxonomy" id="1247510"/>
    <lineage>
        <taxon>Bacteria</taxon>
        <taxon>Pseudomonadati</taxon>
        <taxon>Pseudomonadota</taxon>
        <taxon>Betaproteobacteria</taxon>
        <taxon>Burkholderiales</taxon>
        <taxon>Alcaligenaceae</taxon>
        <taxon>Verticiella</taxon>
    </lineage>
</organism>
<gene>
    <name evidence="6 9" type="primary">minC</name>
    <name evidence="9" type="ORF">FOZ76_23760</name>
</gene>
<dbReference type="InterPro" id="IPR013033">
    <property type="entry name" value="MinC"/>
</dbReference>
<evidence type="ECO:0000256" key="4">
    <source>
        <dbReference type="ARBA" id="ARBA00023306"/>
    </source>
</evidence>
<keyword evidence="3 6" id="KW-0717">Septation</keyword>
<dbReference type="EMBL" id="VLTJ01000041">
    <property type="protein sequence ID" value="TSH89376.1"/>
    <property type="molecule type" value="Genomic_DNA"/>
</dbReference>